<comment type="caution">
    <text evidence="4">The sequence shown here is derived from an EMBL/GenBank/DDBJ whole genome shotgun (WGS) entry which is preliminary data.</text>
</comment>
<keyword evidence="2 3" id="KW-0040">ANK repeat</keyword>
<organism evidence="4 5">
    <name type="scientific">Cercophora scortea</name>
    <dbReference type="NCBI Taxonomy" id="314031"/>
    <lineage>
        <taxon>Eukaryota</taxon>
        <taxon>Fungi</taxon>
        <taxon>Dikarya</taxon>
        <taxon>Ascomycota</taxon>
        <taxon>Pezizomycotina</taxon>
        <taxon>Sordariomycetes</taxon>
        <taxon>Sordariomycetidae</taxon>
        <taxon>Sordariales</taxon>
        <taxon>Lasiosphaeriaceae</taxon>
        <taxon>Cercophora</taxon>
    </lineage>
</organism>
<dbReference type="Gene3D" id="1.25.40.20">
    <property type="entry name" value="Ankyrin repeat-containing domain"/>
    <property type="match status" value="1"/>
</dbReference>
<dbReference type="PROSITE" id="PS50088">
    <property type="entry name" value="ANK_REPEAT"/>
    <property type="match status" value="2"/>
</dbReference>
<evidence type="ECO:0000256" key="2">
    <source>
        <dbReference type="ARBA" id="ARBA00023043"/>
    </source>
</evidence>
<proteinExistence type="predicted"/>
<dbReference type="Proteomes" id="UP001286456">
    <property type="component" value="Unassembled WGS sequence"/>
</dbReference>
<dbReference type="InterPro" id="IPR002110">
    <property type="entry name" value="Ankyrin_rpt"/>
</dbReference>
<dbReference type="Pfam" id="PF12796">
    <property type="entry name" value="Ank_2"/>
    <property type="match status" value="1"/>
</dbReference>
<accession>A0AAE0J2E4</accession>
<gene>
    <name evidence="4" type="ORF">B0T19DRAFT_470846</name>
</gene>
<dbReference type="PANTHER" id="PTHR24166:SF48">
    <property type="entry name" value="PROTEIN VAPYRIN"/>
    <property type="match status" value="1"/>
</dbReference>
<evidence type="ECO:0000313" key="4">
    <source>
        <dbReference type="EMBL" id="KAK3335624.1"/>
    </source>
</evidence>
<sequence length="464" mass="50048">MDTTVSIDGDAPVPTYTALASDDAISSTIDALHLSASTISPSTPLPLTIFSPPLSHITSSFYRAIADRNDEIVTLFIQRGLTSPDAPDAKGRTPLIAAILAGSGQMVCTLLALGASINLFGVYDNNQNYWHPGVPRTPLMVAAARGNLALVSLLMEFGADDAIIAPDGALALRLAADAGYREIVAFLPARRGGAFRRWKTQHASAMLRVRKAAGKIWVFGKVFVWYIPRFVVWSVPKHLVVLPVGRAGAYCWRHKGEFGRWCKRVVCELPGRVKRAAESVGRGLVKVPGAVVKGVRFVGKAVGKIPGLVVRFVCWVGRVVSRIPAAGRIVGEWIWEGVKKVGGVVGDVVLAVVSAVHTAVMAAVDFFRRITLRDVWDGVVRVVRVVVVDLPVAVWAGIKGFGEVSYGVMKALFGLCGQVVWWIARGLLWVANYVPRQLGKIVLGVGESVGKGVHEVMVWFDPKH</sequence>
<dbReference type="EMBL" id="JAUEPO010000001">
    <property type="protein sequence ID" value="KAK3335624.1"/>
    <property type="molecule type" value="Genomic_DNA"/>
</dbReference>
<evidence type="ECO:0000256" key="3">
    <source>
        <dbReference type="PROSITE-ProRule" id="PRU00023"/>
    </source>
</evidence>
<dbReference type="AlphaFoldDB" id="A0AAE0J2E4"/>
<dbReference type="SUPFAM" id="SSF48403">
    <property type="entry name" value="Ankyrin repeat"/>
    <property type="match status" value="1"/>
</dbReference>
<reference evidence="4" key="2">
    <citation type="submission" date="2023-06" db="EMBL/GenBank/DDBJ databases">
        <authorList>
            <consortium name="Lawrence Berkeley National Laboratory"/>
            <person name="Haridas S."/>
            <person name="Hensen N."/>
            <person name="Bonometti L."/>
            <person name="Westerberg I."/>
            <person name="Brannstrom I.O."/>
            <person name="Guillou S."/>
            <person name="Cros-Aarteil S."/>
            <person name="Calhoun S."/>
            <person name="Kuo A."/>
            <person name="Mondo S."/>
            <person name="Pangilinan J."/>
            <person name="Riley R."/>
            <person name="Labutti K."/>
            <person name="Andreopoulos B."/>
            <person name="Lipzen A."/>
            <person name="Chen C."/>
            <person name="Yanf M."/>
            <person name="Daum C."/>
            <person name="Ng V."/>
            <person name="Clum A."/>
            <person name="Steindorff A."/>
            <person name="Ohm R."/>
            <person name="Martin F."/>
            <person name="Silar P."/>
            <person name="Natvig D."/>
            <person name="Lalanne C."/>
            <person name="Gautier V."/>
            <person name="Ament-Velasquez S.L."/>
            <person name="Kruys A."/>
            <person name="Hutchinson M.I."/>
            <person name="Powell A.J."/>
            <person name="Barry K."/>
            <person name="Miller A.N."/>
            <person name="Grigoriev I.V."/>
            <person name="Debuchy R."/>
            <person name="Gladieux P."/>
            <person name="Thoren M.H."/>
            <person name="Johannesson H."/>
        </authorList>
    </citation>
    <scope>NUCLEOTIDE SEQUENCE</scope>
    <source>
        <strain evidence="4">SMH4131-1</strain>
    </source>
</reference>
<dbReference type="PROSITE" id="PS50297">
    <property type="entry name" value="ANK_REP_REGION"/>
    <property type="match status" value="2"/>
</dbReference>
<evidence type="ECO:0008006" key="6">
    <source>
        <dbReference type="Google" id="ProtNLM"/>
    </source>
</evidence>
<feature type="repeat" description="ANK" evidence="3">
    <location>
        <begin position="134"/>
        <end position="160"/>
    </location>
</feature>
<dbReference type="SMART" id="SM00248">
    <property type="entry name" value="ANK"/>
    <property type="match status" value="3"/>
</dbReference>
<dbReference type="Pfam" id="PF00023">
    <property type="entry name" value="Ank"/>
    <property type="match status" value="1"/>
</dbReference>
<feature type="repeat" description="ANK" evidence="3">
    <location>
        <begin position="90"/>
        <end position="122"/>
    </location>
</feature>
<dbReference type="PANTHER" id="PTHR24166">
    <property type="entry name" value="ROLLING PEBBLES, ISOFORM B"/>
    <property type="match status" value="1"/>
</dbReference>
<keyword evidence="5" id="KW-1185">Reference proteome</keyword>
<protein>
    <recommendedName>
        <fullName evidence="6">Ankyrin</fullName>
    </recommendedName>
</protein>
<keyword evidence="1" id="KW-0677">Repeat</keyword>
<dbReference type="InterPro" id="IPR036770">
    <property type="entry name" value="Ankyrin_rpt-contain_sf"/>
</dbReference>
<dbReference type="InterPro" id="IPR050889">
    <property type="entry name" value="Dendritic_Spine_Reg/Scaffold"/>
</dbReference>
<evidence type="ECO:0000313" key="5">
    <source>
        <dbReference type="Proteomes" id="UP001286456"/>
    </source>
</evidence>
<evidence type="ECO:0000256" key="1">
    <source>
        <dbReference type="ARBA" id="ARBA00022737"/>
    </source>
</evidence>
<name>A0AAE0J2E4_9PEZI</name>
<reference evidence="4" key="1">
    <citation type="journal article" date="2023" name="Mol. Phylogenet. Evol.">
        <title>Genome-scale phylogeny and comparative genomics of the fungal order Sordariales.</title>
        <authorList>
            <person name="Hensen N."/>
            <person name="Bonometti L."/>
            <person name="Westerberg I."/>
            <person name="Brannstrom I.O."/>
            <person name="Guillou S."/>
            <person name="Cros-Aarteil S."/>
            <person name="Calhoun S."/>
            <person name="Haridas S."/>
            <person name="Kuo A."/>
            <person name="Mondo S."/>
            <person name="Pangilinan J."/>
            <person name="Riley R."/>
            <person name="LaButti K."/>
            <person name="Andreopoulos B."/>
            <person name="Lipzen A."/>
            <person name="Chen C."/>
            <person name="Yan M."/>
            <person name="Daum C."/>
            <person name="Ng V."/>
            <person name="Clum A."/>
            <person name="Steindorff A."/>
            <person name="Ohm R.A."/>
            <person name="Martin F."/>
            <person name="Silar P."/>
            <person name="Natvig D.O."/>
            <person name="Lalanne C."/>
            <person name="Gautier V."/>
            <person name="Ament-Velasquez S.L."/>
            <person name="Kruys A."/>
            <person name="Hutchinson M.I."/>
            <person name="Powell A.J."/>
            <person name="Barry K."/>
            <person name="Miller A.N."/>
            <person name="Grigoriev I.V."/>
            <person name="Debuchy R."/>
            <person name="Gladieux P."/>
            <person name="Hiltunen Thoren M."/>
            <person name="Johannesson H."/>
        </authorList>
    </citation>
    <scope>NUCLEOTIDE SEQUENCE</scope>
    <source>
        <strain evidence="4">SMH4131-1</strain>
    </source>
</reference>